<evidence type="ECO:0000313" key="2">
    <source>
        <dbReference type="Proteomes" id="UP000466906"/>
    </source>
</evidence>
<geneLocation type="plasmid" evidence="1 2">
    <name>pJCM12272</name>
</geneLocation>
<dbReference type="AlphaFoldDB" id="A0A6N4V4D2"/>
<sequence length="309" mass="34980">MRDHGSILTKPDLAEHGLEREFRRVVGITQGTRSLDAELRRTRAAIDFLRRAVILTIASAGNGQRLWDMLGQLQPSAREHIETSLRLEGATQRLTDQIGTVERLLSTDGANLAKFIFNSRASLAALQLKRYDFLRPFRDSAAGLRALAHQATPDLAFQVLPQGEQLRKFLGEVRASKRYSGYRIDEHRLTVLEDLQKHFGALRCVWHRGSDSSDGIGIRYLVLAIESDNGSGEDAVAISPLAGRHATYVVRRDCAEADWKTLFAHPKFEARLLGARRLLFTERRSHTDQYSAMRDKIIKLLECHPRDFR</sequence>
<reference evidence="1 2" key="1">
    <citation type="journal article" date="2019" name="Emerg. Microbes Infect.">
        <title>Comprehensive subspecies identification of 175 nontuberculous mycobacteria species based on 7547 genomic profiles.</title>
        <authorList>
            <person name="Matsumoto Y."/>
            <person name="Kinjo T."/>
            <person name="Motooka D."/>
            <person name="Nabeya D."/>
            <person name="Jung N."/>
            <person name="Uechi K."/>
            <person name="Horii T."/>
            <person name="Iida T."/>
            <person name="Fujita J."/>
            <person name="Nakamura S."/>
        </authorList>
    </citation>
    <scope>NUCLEOTIDE SEQUENCE [LARGE SCALE GENOMIC DNA]</scope>
    <source>
        <strain evidence="1 2">JCM 12272</strain>
        <plasmid evidence="1">pJCM12272</plasmid>
    </source>
</reference>
<organism evidence="1 2">
    <name type="scientific">Mycolicibacterium alvei</name>
    <dbReference type="NCBI Taxonomy" id="67081"/>
    <lineage>
        <taxon>Bacteria</taxon>
        <taxon>Bacillati</taxon>
        <taxon>Actinomycetota</taxon>
        <taxon>Actinomycetes</taxon>
        <taxon>Mycobacteriales</taxon>
        <taxon>Mycobacteriaceae</taxon>
        <taxon>Mycolicibacterium</taxon>
    </lineage>
</organism>
<evidence type="ECO:0000313" key="1">
    <source>
        <dbReference type="EMBL" id="BBX30717.1"/>
    </source>
</evidence>
<gene>
    <name evidence="1" type="ORF">MALV_58420</name>
</gene>
<dbReference type="KEGG" id="malv:MALV_58420"/>
<dbReference type="Proteomes" id="UP000466906">
    <property type="component" value="Plasmid pJCM12272"/>
</dbReference>
<name>A0A6N4V4D2_9MYCO</name>
<proteinExistence type="predicted"/>
<keyword evidence="1" id="KW-0614">Plasmid</keyword>
<keyword evidence="2" id="KW-1185">Reference proteome</keyword>
<dbReference type="EMBL" id="AP022566">
    <property type="protein sequence ID" value="BBX30717.1"/>
    <property type="molecule type" value="Genomic_DNA"/>
</dbReference>
<protein>
    <submittedName>
        <fullName evidence="1">Uncharacterized protein</fullName>
    </submittedName>
</protein>
<dbReference type="RefSeq" id="WP_163670438.1">
    <property type="nucleotide sequence ID" value="NZ_AP022566.1"/>
</dbReference>
<accession>A0A6N4V4D2</accession>